<dbReference type="PANTHER" id="PTHR21180:SF32">
    <property type="entry name" value="ENDONUCLEASE_EXONUCLEASE_PHOSPHATASE FAMILY DOMAIN-CONTAINING PROTEIN 1"/>
    <property type="match status" value="1"/>
</dbReference>
<evidence type="ECO:0000256" key="1">
    <source>
        <dbReference type="SAM" id="Phobius"/>
    </source>
</evidence>
<feature type="domain" description="Helix-hairpin-helix DNA-binding motif class 1" evidence="2">
    <location>
        <begin position="161"/>
        <end position="180"/>
    </location>
</feature>
<keyword evidence="1" id="KW-0472">Membrane</keyword>
<evidence type="ECO:0000259" key="2">
    <source>
        <dbReference type="SMART" id="SM00278"/>
    </source>
</evidence>
<sequence length="214" mass="23016">MQQFIKSYWIHVIAGLASVLTLTLAIVLLFVSFSQQDDHPNSLDEWLQGDELAEEPEEGENTVAPNIMVDVKGSVMSPGIYELAPQSRVVDAIHAAGGLSEEGDANQLNFAMILQDEMQIYAPAVGEELSATPTQSVVTASNGQENQADGPLVNINTALETELETLNGVGPSKSASIIAYREEHGPFATIEDLMNVSGIGEKSFEKLKSEITVQ</sequence>
<evidence type="ECO:0000313" key="3">
    <source>
        <dbReference type="EMBL" id="MEN0643072.1"/>
    </source>
</evidence>
<keyword evidence="1" id="KW-1133">Transmembrane helix</keyword>
<proteinExistence type="predicted"/>
<comment type="caution">
    <text evidence="3">The sequence shown here is derived from an EMBL/GenBank/DDBJ whole genome shotgun (WGS) entry which is preliminary data.</text>
</comment>
<organism evidence="3 4">
    <name type="scientific">Alkalicoccobacillus gibsonii</name>
    <dbReference type="NCBI Taxonomy" id="79881"/>
    <lineage>
        <taxon>Bacteria</taxon>
        <taxon>Bacillati</taxon>
        <taxon>Bacillota</taxon>
        <taxon>Bacilli</taxon>
        <taxon>Bacillales</taxon>
        <taxon>Bacillaceae</taxon>
        <taxon>Alkalicoccobacillus</taxon>
    </lineage>
</organism>
<dbReference type="EMBL" id="JBCITK010000001">
    <property type="protein sequence ID" value="MEN0643072.1"/>
    <property type="molecule type" value="Genomic_DNA"/>
</dbReference>
<keyword evidence="4" id="KW-1185">Reference proteome</keyword>
<name>A0ABU9VGN5_9BACI</name>
<evidence type="ECO:0000313" key="4">
    <source>
        <dbReference type="Proteomes" id="UP001418796"/>
    </source>
</evidence>
<dbReference type="SMART" id="SM00278">
    <property type="entry name" value="HhH1"/>
    <property type="match status" value="2"/>
</dbReference>
<dbReference type="InterPro" id="IPR051675">
    <property type="entry name" value="Endo/Exo/Phosphatase_dom_1"/>
</dbReference>
<dbReference type="Pfam" id="PF10531">
    <property type="entry name" value="SLBB"/>
    <property type="match status" value="1"/>
</dbReference>
<dbReference type="InterPro" id="IPR010994">
    <property type="entry name" value="RuvA_2-like"/>
</dbReference>
<dbReference type="Proteomes" id="UP001418796">
    <property type="component" value="Unassembled WGS sequence"/>
</dbReference>
<dbReference type="InterPro" id="IPR004509">
    <property type="entry name" value="Competence_ComEA_HhH"/>
</dbReference>
<feature type="domain" description="Helix-hairpin-helix DNA-binding motif class 1" evidence="2">
    <location>
        <begin position="191"/>
        <end position="210"/>
    </location>
</feature>
<dbReference type="InterPro" id="IPR019554">
    <property type="entry name" value="Soluble_ligand-bd"/>
</dbReference>
<reference evidence="3 4" key="1">
    <citation type="submission" date="2024-03" db="EMBL/GenBank/DDBJ databases">
        <title>Bacilli Hybrid Assemblies.</title>
        <authorList>
            <person name="Kovac J."/>
        </authorList>
    </citation>
    <scope>NUCLEOTIDE SEQUENCE [LARGE SCALE GENOMIC DNA]</scope>
    <source>
        <strain evidence="3 4">FSL R7-0666</strain>
    </source>
</reference>
<dbReference type="Gene3D" id="1.10.150.310">
    <property type="entry name" value="Tex RuvX-like domain-like"/>
    <property type="match status" value="1"/>
</dbReference>
<keyword evidence="1" id="KW-0812">Transmembrane</keyword>
<dbReference type="PANTHER" id="PTHR21180">
    <property type="entry name" value="ENDONUCLEASE/EXONUCLEASE/PHOSPHATASE FAMILY DOMAIN-CONTAINING PROTEIN 1"/>
    <property type="match status" value="1"/>
</dbReference>
<gene>
    <name evidence="3" type="ORF">MKY91_07925</name>
</gene>
<dbReference type="InterPro" id="IPR003583">
    <property type="entry name" value="Hlx-hairpin-Hlx_DNA-bd_motif"/>
</dbReference>
<dbReference type="RefSeq" id="WP_343130073.1">
    <property type="nucleotide sequence ID" value="NZ_JBCITK010000001.1"/>
</dbReference>
<accession>A0ABU9VGN5</accession>
<feature type="transmembrane region" description="Helical" evidence="1">
    <location>
        <begin position="12"/>
        <end position="33"/>
    </location>
</feature>
<dbReference type="SUPFAM" id="SSF47781">
    <property type="entry name" value="RuvA domain 2-like"/>
    <property type="match status" value="1"/>
</dbReference>
<dbReference type="Pfam" id="PF12836">
    <property type="entry name" value="HHH_3"/>
    <property type="match status" value="1"/>
</dbReference>
<dbReference type="Gene3D" id="3.10.560.10">
    <property type="entry name" value="Outer membrane lipoprotein wza domain like"/>
    <property type="match status" value="1"/>
</dbReference>
<dbReference type="NCBIfam" id="TIGR00426">
    <property type="entry name" value="competence protein ComEA helix-hairpin-helix repeat region"/>
    <property type="match status" value="1"/>
</dbReference>
<protein>
    <submittedName>
        <fullName evidence="3">Helix-hairpin-helix domain-containing protein</fullName>
    </submittedName>
</protein>